<dbReference type="Proteomes" id="UP000663879">
    <property type="component" value="Unassembled WGS sequence"/>
</dbReference>
<accession>A0A813MAI5</accession>
<evidence type="ECO:0000313" key="1">
    <source>
        <dbReference type="EMBL" id="CAF0715674.1"/>
    </source>
</evidence>
<comment type="caution">
    <text evidence="1">The sequence shown here is derived from an EMBL/GenBank/DDBJ whole genome shotgun (WGS) entry which is preliminary data.</text>
</comment>
<organism evidence="1 2">
    <name type="scientific">Brachionus calyciflorus</name>
    <dbReference type="NCBI Taxonomy" id="104777"/>
    <lineage>
        <taxon>Eukaryota</taxon>
        <taxon>Metazoa</taxon>
        <taxon>Spiralia</taxon>
        <taxon>Gnathifera</taxon>
        <taxon>Rotifera</taxon>
        <taxon>Eurotatoria</taxon>
        <taxon>Monogononta</taxon>
        <taxon>Pseudotrocha</taxon>
        <taxon>Ploima</taxon>
        <taxon>Brachionidae</taxon>
        <taxon>Brachionus</taxon>
    </lineage>
</organism>
<protein>
    <submittedName>
        <fullName evidence="1">Uncharacterized protein</fullName>
    </submittedName>
</protein>
<proteinExistence type="predicted"/>
<reference evidence="1" key="1">
    <citation type="submission" date="2021-02" db="EMBL/GenBank/DDBJ databases">
        <authorList>
            <person name="Nowell W R."/>
        </authorList>
    </citation>
    <scope>NUCLEOTIDE SEQUENCE</scope>
    <source>
        <strain evidence="1">Ploen Becks lab</strain>
    </source>
</reference>
<sequence>MDELDGLIEKDLMYLEDFFEKFNNRITQNLNEKLSKIDILPENIDKLIILNKYLIFHNINKSREGLMGRLRQNFNDTFQDLNQKNNFLKISFRQNNLRLEETDLLLGQLNYSNKFTLIKKFNYFEYLNQYFYEIPLKDDLIRFVNVRILIMSLNRLFIYLRTPEGDVYFKIFNNKCQECYSTKVNPFLIYRNVLSFESKIVCLFNDPVKRENILSVYDSSLSLLKTIKCDSSIYLCSFLSNKEIICWNPVESKCLIYDINLDLVETLGQTENEKEAFYFKKGTLIESSKNLFLIYYFDDEELKHFIKIFDRSNGYLSGVINFDFNYFSKMIRIDTKSNILVKLYEPADEVKYYDCHGKLLKVFRNNDLPKYNRIDLSQDDDIICYDKIENKILFF</sequence>
<dbReference type="AlphaFoldDB" id="A0A813MAI5"/>
<keyword evidence="2" id="KW-1185">Reference proteome</keyword>
<dbReference type="EMBL" id="CAJNOC010000108">
    <property type="protein sequence ID" value="CAF0715674.1"/>
    <property type="molecule type" value="Genomic_DNA"/>
</dbReference>
<gene>
    <name evidence="1" type="ORF">OXX778_LOCUS1611</name>
</gene>
<dbReference type="OrthoDB" id="10400399at2759"/>
<name>A0A813MAI5_9BILA</name>
<evidence type="ECO:0000313" key="2">
    <source>
        <dbReference type="Proteomes" id="UP000663879"/>
    </source>
</evidence>